<name>A0ABW2K0Q2_9BACI</name>
<dbReference type="Proteomes" id="UP001596494">
    <property type="component" value="Unassembled WGS sequence"/>
</dbReference>
<dbReference type="EMBL" id="JBHTBY010000004">
    <property type="protein sequence ID" value="MFC7320218.1"/>
    <property type="molecule type" value="Genomic_DNA"/>
</dbReference>
<gene>
    <name evidence="1" type="ORF">ACFQMN_04960</name>
</gene>
<dbReference type="RefSeq" id="WP_289217113.1">
    <property type="nucleotide sequence ID" value="NZ_JAPVRC010000012.1"/>
</dbReference>
<keyword evidence="2" id="KW-1185">Reference proteome</keyword>
<accession>A0ABW2K0Q2</accession>
<protein>
    <recommendedName>
        <fullName evidence="3">General stress protein 17M-like domain-containing protein</fullName>
    </recommendedName>
</protein>
<organism evidence="1 2">
    <name type="scientific">Halobacillus campisalis</name>
    <dbReference type="NCBI Taxonomy" id="435909"/>
    <lineage>
        <taxon>Bacteria</taxon>
        <taxon>Bacillati</taxon>
        <taxon>Bacillota</taxon>
        <taxon>Bacilli</taxon>
        <taxon>Bacillales</taxon>
        <taxon>Bacillaceae</taxon>
        <taxon>Halobacillus</taxon>
    </lineage>
</organism>
<proteinExistence type="predicted"/>
<reference evidence="2" key="1">
    <citation type="journal article" date="2019" name="Int. J. Syst. Evol. Microbiol.">
        <title>The Global Catalogue of Microorganisms (GCM) 10K type strain sequencing project: providing services to taxonomists for standard genome sequencing and annotation.</title>
        <authorList>
            <consortium name="The Broad Institute Genomics Platform"/>
            <consortium name="The Broad Institute Genome Sequencing Center for Infectious Disease"/>
            <person name="Wu L."/>
            <person name="Ma J."/>
        </authorList>
    </citation>
    <scope>NUCLEOTIDE SEQUENCE [LARGE SCALE GENOMIC DNA]</scope>
    <source>
        <strain evidence="2">CCUG 73951</strain>
    </source>
</reference>
<sequence length="119" mass="13165">MTKHIEAFFRTENDAESAKAELQKLSTQNEMVEPIPEQSRLTGVVPVLNQSQSSGGVAAGGVAGFGDFLKSDKNTSREDTPSDVEHLTHLLHFDVKDDEYQEALSILKNHDGHMDEEKI</sequence>
<comment type="caution">
    <text evidence="1">The sequence shown here is derived from an EMBL/GenBank/DDBJ whole genome shotgun (WGS) entry which is preliminary data.</text>
</comment>
<evidence type="ECO:0000313" key="2">
    <source>
        <dbReference type="Proteomes" id="UP001596494"/>
    </source>
</evidence>
<evidence type="ECO:0008006" key="3">
    <source>
        <dbReference type="Google" id="ProtNLM"/>
    </source>
</evidence>
<evidence type="ECO:0000313" key="1">
    <source>
        <dbReference type="EMBL" id="MFC7320218.1"/>
    </source>
</evidence>